<evidence type="ECO:0000256" key="1">
    <source>
        <dbReference type="ARBA" id="ARBA00005417"/>
    </source>
</evidence>
<dbReference type="GO" id="GO:0016887">
    <property type="term" value="F:ATP hydrolysis activity"/>
    <property type="evidence" value="ECO:0007669"/>
    <property type="project" value="InterPro"/>
</dbReference>
<name>A0A0X8JM04_9BACT</name>
<dbReference type="GO" id="GO:0015697">
    <property type="term" value="P:quaternary ammonium group transport"/>
    <property type="evidence" value="ECO:0007669"/>
    <property type="project" value="UniProtKB-ARBA"/>
</dbReference>
<keyword evidence="2" id="KW-0813">Transport</keyword>
<protein>
    <submittedName>
        <fullName evidence="6">Glycine/betaine ABC transporter ATP-binding protein</fullName>
    </submittedName>
</protein>
<dbReference type="FunFam" id="3.40.50.300:FF:000425">
    <property type="entry name" value="Probable ABC transporter, ATP-binding subunit"/>
    <property type="match status" value="1"/>
</dbReference>
<evidence type="ECO:0000313" key="7">
    <source>
        <dbReference type="Proteomes" id="UP000069241"/>
    </source>
</evidence>
<sequence length="258" mass="28592">MSRCAILFDGVSKRFGRSGPFAVDHVHLSINEGEFITILGSSGSGKTTLLKMVNRLYEPDTGSIYLFGENARDVDVIKLRRRIGYVIQQAGLFPHMTVAGNIATVPELLGWDRRRIAARVEELLRLVGLEPDLFHARYPGQLSGGQQQRVGLARALAVDPKIMLLDEPFGAIDAITRNNLQDELLRLHGGLKKTFLFVTHDIAEAVKLGDRVVVMNQGKVCQFDTPMNIIREPADDFVASLVGSARQQQRLWVGFADV</sequence>
<dbReference type="SUPFAM" id="SSF52540">
    <property type="entry name" value="P-loop containing nucleoside triphosphate hydrolases"/>
    <property type="match status" value="1"/>
</dbReference>
<keyword evidence="4 6" id="KW-0067">ATP-binding</keyword>
<dbReference type="Pfam" id="PF00005">
    <property type="entry name" value="ABC_tran"/>
    <property type="match status" value="1"/>
</dbReference>
<dbReference type="PROSITE" id="PS50893">
    <property type="entry name" value="ABC_TRANSPORTER_2"/>
    <property type="match status" value="1"/>
</dbReference>
<evidence type="ECO:0000313" key="6">
    <source>
        <dbReference type="EMBL" id="AMD91211.1"/>
    </source>
</evidence>
<dbReference type="PROSITE" id="PS00211">
    <property type="entry name" value="ABC_TRANSPORTER_1"/>
    <property type="match status" value="1"/>
</dbReference>
<dbReference type="EMBL" id="CP014229">
    <property type="protein sequence ID" value="AMD91211.1"/>
    <property type="molecule type" value="Genomic_DNA"/>
</dbReference>
<comment type="similarity">
    <text evidence="1">Belongs to the ABC transporter superfamily.</text>
</comment>
<dbReference type="SMART" id="SM00382">
    <property type="entry name" value="AAA"/>
    <property type="match status" value="1"/>
</dbReference>
<keyword evidence="3" id="KW-0547">Nucleotide-binding</keyword>
<accession>A0A0X8JM04</accession>
<dbReference type="KEGG" id="dfi:AXF13_14345"/>
<dbReference type="InterPro" id="IPR027417">
    <property type="entry name" value="P-loop_NTPase"/>
</dbReference>
<evidence type="ECO:0000259" key="5">
    <source>
        <dbReference type="PROSITE" id="PS50893"/>
    </source>
</evidence>
<keyword evidence="7" id="KW-1185">Reference proteome</keyword>
<dbReference type="Gene3D" id="3.40.50.300">
    <property type="entry name" value="P-loop containing nucleotide triphosphate hydrolases"/>
    <property type="match status" value="1"/>
</dbReference>
<dbReference type="AlphaFoldDB" id="A0A0X8JM04"/>
<feature type="domain" description="ABC transporter" evidence="5">
    <location>
        <begin position="6"/>
        <end position="242"/>
    </location>
</feature>
<proteinExistence type="inferred from homology"/>
<evidence type="ECO:0000256" key="2">
    <source>
        <dbReference type="ARBA" id="ARBA00022448"/>
    </source>
</evidence>
<dbReference type="InterPro" id="IPR003593">
    <property type="entry name" value="AAA+_ATPase"/>
</dbReference>
<evidence type="ECO:0000256" key="4">
    <source>
        <dbReference type="ARBA" id="ARBA00022840"/>
    </source>
</evidence>
<dbReference type="STRING" id="44742.AXF13_14345"/>
<gene>
    <name evidence="6" type="ORF">AXF13_14345</name>
</gene>
<dbReference type="GO" id="GO:0005524">
    <property type="term" value="F:ATP binding"/>
    <property type="evidence" value="ECO:0007669"/>
    <property type="project" value="UniProtKB-KW"/>
</dbReference>
<dbReference type="RefSeq" id="WP_062254271.1">
    <property type="nucleotide sequence ID" value="NZ_CP014229.1"/>
</dbReference>
<evidence type="ECO:0000256" key="3">
    <source>
        <dbReference type="ARBA" id="ARBA00022741"/>
    </source>
</evidence>
<dbReference type="InterPro" id="IPR017871">
    <property type="entry name" value="ABC_transporter-like_CS"/>
</dbReference>
<reference evidence="7" key="1">
    <citation type="submission" date="2016-02" db="EMBL/GenBank/DDBJ databases">
        <authorList>
            <person name="Holder M.E."/>
            <person name="Ajami N.J."/>
            <person name="Petrosino J.F."/>
        </authorList>
    </citation>
    <scope>NUCLEOTIDE SEQUENCE [LARGE SCALE GENOMIC DNA]</scope>
    <source>
        <strain evidence="7">CCUG 45958</strain>
    </source>
</reference>
<organism evidence="6 7">
    <name type="scientific">Desulfovibrio fairfieldensis</name>
    <dbReference type="NCBI Taxonomy" id="44742"/>
    <lineage>
        <taxon>Bacteria</taxon>
        <taxon>Pseudomonadati</taxon>
        <taxon>Thermodesulfobacteriota</taxon>
        <taxon>Desulfovibrionia</taxon>
        <taxon>Desulfovibrionales</taxon>
        <taxon>Desulfovibrionaceae</taxon>
        <taxon>Desulfovibrio</taxon>
    </lineage>
</organism>
<dbReference type="Proteomes" id="UP000069241">
    <property type="component" value="Chromosome"/>
</dbReference>
<dbReference type="PANTHER" id="PTHR43117:SF4">
    <property type="entry name" value="OSMOPROTECTANT IMPORT ATP-BINDING PROTEIN OSMV"/>
    <property type="match status" value="1"/>
</dbReference>
<dbReference type="InterPro" id="IPR003439">
    <property type="entry name" value="ABC_transporter-like_ATP-bd"/>
</dbReference>
<dbReference type="PANTHER" id="PTHR43117">
    <property type="entry name" value="OSMOPROTECTANT IMPORT ATP-BINDING PROTEIN OSMV"/>
    <property type="match status" value="1"/>
</dbReference>